<dbReference type="EMBL" id="JBANAX010000822">
    <property type="protein sequence ID" value="KAL1192452.1"/>
    <property type="molecule type" value="Genomic_DNA"/>
</dbReference>
<evidence type="ECO:0000256" key="1">
    <source>
        <dbReference type="ARBA" id="ARBA00023027"/>
    </source>
</evidence>
<dbReference type="AlphaFoldDB" id="A0ABD0ZCP3"/>
<dbReference type="InterPro" id="IPR000157">
    <property type="entry name" value="TIR_dom"/>
</dbReference>
<gene>
    <name evidence="3" type="ORF">V5N11_001577</name>
</gene>
<keyword evidence="4" id="KW-1185">Reference proteome</keyword>
<reference evidence="3 4" key="1">
    <citation type="submission" date="2024-04" db="EMBL/GenBank/DDBJ databases">
        <title>Genome assembly C_amara_ONT_v2.</title>
        <authorList>
            <person name="Yant L."/>
            <person name="Moore C."/>
            <person name="Slenker M."/>
        </authorList>
    </citation>
    <scope>NUCLEOTIDE SEQUENCE [LARGE SCALE GENOMIC DNA]</scope>
    <source>
        <tissue evidence="3">Leaf</tissue>
    </source>
</reference>
<dbReference type="SUPFAM" id="SSF52200">
    <property type="entry name" value="Toll/Interleukin receptor TIR domain"/>
    <property type="match status" value="1"/>
</dbReference>
<comment type="caution">
    <text evidence="3">The sequence shown here is derived from an EMBL/GenBank/DDBJ whole genome shotgun (WGS) entry which is preliminary data.</text>
</comment>
<feature type="domain" description="TIR" evidence="2">
    <location>
        <begin position="1"/>
        <end position="163"/>
    </location>
</feature>
<accession>A0ABD0ZCP3</accession>
<sequence length="186" mass="21992">MVFLSFRGDELRYNFVSHLIDAFERDKINVFVDKYEQRGKDLKNLFERIHDSRIALAIFSTRYTESSWCMDELVKMKKLVDQGKLRVIPIFYKVEAEDVRKPKGDSEFGKNFWRLAEDSSGDQIKKWKEALECIPNKMGLSLREKSSEADFVKEIVKAVQRVIAAIRLEEDQKDWPYLFQEEQVVI</sequence>
<dbReference type="PANTHER" id="PTHR32009:SF63">
    <property type="entry name" value="RESISTANCE PROTEIN (TIR CLASS), PUTATIVE-RELATED"/>
    <property type="match status" value="1"/>
</dbReference>
<dbReference type="Pfam" id="PF01582">
    <property type="entry name" value="TIR"/>
    <property type="match status" value="1"/>
</dbReference>
<dbReference type="PROSITE" id="PS50104">
    <property type="entry name" value="TIR"/>
    <property type="match status" value="1"/>
</dbReference>
<organism evidence="3 4">
    <name type="scientific">Cardamine amara subsp. amara</name>
    <dbReference type="NCBI Taxonomy" id="228776"/>
    <lineage>
        <taxon>Eukaryota</taxon>
        <taxon>Viridiplantae</taxon>
        <taxon>Streptophyta</taxon>
        <taxon>Embryophyta</taxon>
        <taxon>Tracheophyta</taxon>
        <taxon>Spermatophyta</taxon>
        <taxon>Magnoliopsida</taxon>
        <taxon>eudicotyledons</taxon>
        <taxon>Gunneridae</taxon>
        <taxon>Pentapetalae</taxon>
        <taxon>rosids</taxon>
        <taxon>malvids</taxon>
        <taxon>Brassicales</taxon>
        <taxon>Brassicaceae</taxon>
        <taxon>Cardamineae</taxon>
        <taxon>Cardamine</taxon>
    </lineage>
</organism>
<dbReference type="SMART" id="SM00255">
    <property type="entry name" value="TIR"/>
    <property type="match status" value="1"/>
</dbReference>
<proteinExistence type="predicted"/>
<evidence type="ECO:0000313" key="4">
    <source>
        <dbReference type="Proteomes" id="UP001558713"/>
    </source>
</evidence>
<evidence type="ECO:0000313" key="3">
    <source>
        <dbReference type="EMBL" id="KAL1192452.1"/>
    </source>
</evidence>
<dbReference type="InterPro" id="IPR035897">
    <property type="entry name" value="Toll_tir_struct_dom_sf"/>
</dbReference>
<dbReference type="Proteomes" id="UP001558713">
    <property type="component" value="Unassembled WGS sequence"/>
</dbReference>
<dbReference type="PANTHER" id="PTHR32009">
    <property type="entry name" value="TMV RESISTANCE PROTEIN N-LIKE"/>
    <property type="match status" value="1"/>
</dbReference>
<name>A0ABD0ZCP3_CARAN</name>
<dbReference type="Gene3D" id="3.40.50.10140">
    <property type="entry name" value="Toll/interleukin-1 receptor homology (TIR) domain"/>
    <property type="match status" value="1"/>
</dbReference>
<dbReference type="FunFam" id="3.40.50.10140:FF:000007">
    <property type="entry name" value="Disease resistance protein (TIR-NBS-LRR class)"/>
    <property type="match status" value="1"/>
</dbReference>
<keyword evidence="1" id="KW-0520">NAD</keyword>
<protein>
    <submittedName>
        <fullName evidence="3">Disease resistance protein RBA1</fullName>
    </submittedName>
</protein>
<evidence type="ECO:0000259" key="2">
    <source>
        <dbReference type="PROSITE" id="PS50104"/>
    </source>
</evidence>